<accession>A0A0D2YEN1</accession>
<evidence type="ECO:0000313" key="2">
    <source>
        <dbReference type="Proteomes" id="UP000002489"/>
    </source>
</evidence>
<protein>
    <submittedName>
        <fullName evidence="1">Uncharacterized protein</fullName>
    </submittedName>
</protein>
<dbReference type="AlphaFoldDB" id="A0A0D2YEN1"/>
<organism evidence="1 2">
    <name type="scientific">Fusarium oxysporum (strain Fo5176)</name>
    <name type="common">Fusarium vascular wilt</name>
    <dbReference type="NCBI Taxonomy" id="660025"/>
    <lineage>
        <taxon>Eukaryota</taxon>
        <taxon>Fungi</taxon>
        <taxon>Dikarya</taxon>
        <taxon>Ascomycota</taxon>
        <taxon>Pezizomycotina</taxon>
        <taxon>Sordariomycetes</taxon>
        <taxon>Hypocreomycetidae</taxon>
        <taxon>Hypocreales</taxon>
        <taxon>Nectriaceae</taxon>
        <taxon>Fusarium</taxon>
        <taxon>Fusarium oxysporum species complex</taxon>
    </lineage>
</organism>
<dbReference type="EnsemblFungi" id="FOXG_14769T0">
    <property type="protein sequence ID" value="FOXG_14769P0"/>
    <property type="gene ID" value="FOXG_14769"/>
</dbReference>
<dbReference type="Proteomes" id="UP000002489">
    <property type="component" value="Unassembled WGS sequence"/>
</dbReference>
<sequence>MVTQEKKDKLGYIVAYQEMLLWFVRTAREGIRRHGASLGDYYRHRYPNFRSWVEYAVLLQDLPQMDSSQIVSRIRKSLELKFNSAHGCPPQDHAIVSHVRHVLVRISGRSNRAQLELLGTHVESIDLSLTFRYLIGGCKTVREHCHIDELVQQVSSAQLFCGSMVDLNFIQDRFTKLSLEVSLTTRVSPNTLYPSSA</sequence>
<evidence type="ECO:0000313" key="1">
    <source>
        <dbReference type="EnsemblFungi" id="FOXG_14769P0"/>
    </source>
</evidence>
<name>A0A0D2YEN1_FUSOF</name>
<reference evidence="1" key="2">
    <citation type="submission" date="2025-08" db="UniProtKB">
        <authorList>
            <consortium name="EnsemblFungi"/>
        </authorList>
    </citation>
    <scope>IDENTIFICATION</scope>
    <source>
        <strain evidence="1">4287 / CBS 123668 / FGSC 9935 / NRRL 34936</strain>
    </source>
</reference>
<proteinExistence type="predicted"/>
<reference evidence="2" key="1">
    <citation type="journal article" date="2012" name="Mol. Plant Microbe Interact.">
        <title>A highly conserved effector in Fusarium oxysporum is required for full virulence on Arabidopsis.</title>
        <authorList>
            <person name="Thatcher L.F."/>
            <person name="Gardiner D.M."/>
            <person name="Kazan K."/>
            <person name="Manners J."/>
        </authorList>
    </citation>
    <scope>NUCLEOTIDE SEQUENCE [LARGE SCALE GENOMIC DNA]</scope>
    <source>
        <strain evidence="2">Fo5176</strain>
    </source>
</reference>